<dbReference type="CDD" id="cd19095">
    <property type="entry name" value="AKR_PA4992-like"/>
    <property type="match status" value="1"/>
</dbReference>
<dbReference type="Gene3D" id="3.20.20.100">
    <property type="entry name" value="NADP-dependent oxidoreductase domain"/>
    <property type="match status" value="1"/>
</dbReference>
<name>A0A7Y9LMC4_9BURK</name>
<dbReference type="InterPro" id="IPR023210">
    <property type="entry name" value="NADP_OxRdtase_dom"/>
</dbReference>
<feature type="region of interest" description="Disordered" evidence="1">
    <location>
        <begin position="40"/>
        <end position="124"/>
    </location>
</feature>
<proteinExistence type="predicted"/>
<dbReference type="InterPro" id="IPR053135">
    <property type="entry name" value="AKR2_Oxidoreductase"/>
</dbReference>
<dbReference type="Proteomes" id="UP000542125">
    <property type="component" value="Unassembled WGS sequence"/>
</dbReference>
<feature type="compositionally biased region" description="Low complexity" evidence="1">
    <location>
        <begin position="94"/>
        <end position="109"/>
    </location>
</feature>
<dbReference type="RefSeq" id="WP_306455932.1">
    <property type="nucleotide sequence ID" value="NZ_JACBYR010000002.1"/>
</dbReference>
<dbReference type="PANTHER" id="PTHR43312">
    <property type="entry name" value="D-THREO-ALDOSE 1-DEHYDROGENASE"/>
    <property type="match status" value="1"/>
</dbReference>
<dbReference type="InterPro" id="IPR006311">
    <property type="entry name" value="TAT_signal"/>
</dbReference>
<dbReference type="EMBL" id="JACBYR010000002">
    <property type="protein sequence ID" value="NYE84839.1"/>
    <property type="molecule type" value="Genomic_DNA"/>
</dbReference>
<feature type="compositionally biased region" description="Low complexity" evidence="1">
    <location>
        <begin position="40"/>
        <end position="60"/>
    </location>
</feature>
<dbReference type="AlphaFoldDB" id="A0A7Y9LMC4"/>
<dbReference type="PROSITE" id="PS51318">
    <property type="entry name" value="TAT"/>
    <property type="match status" value="1"/>
</dbReference>
<gene>
    <name evidence="3" type="ORF">FHW18_004146</name>
</gene>
<keyword evidence="4" id="KW-1185">Reference proteome</keyword>
<dbReference type="PANTHER" id="PTHR43312:SF1">
    <property type="entry name" value="NADP-DEPENDENT OXIDOREDUCTASE DOMAIN-CONTAINING PROTEIN"/>
    <property type="match status" value="1"/>
</dbReference>
<evidence type="ECO:0000313" key="4">
    <source>
        <dbReference type="Proteomes" id="UP000542125"/>
    </source>
</evidence>
<evidence type="ECO:0000256" key="1">
    <source>
        <dbReference type="SAM" id="MobiDB-lite"/>
    </source>
</evidence>
<comment type="caution">
    <text evidence="3">The sequence shown here is derived from an EMBL/GenBank/DDBJ whole genome shotgun (WGS) entry which is preliminary data.</text>
</comment>
<dbReference type="Pfam" id="PF00248">
    <property type="entry name" value="Aldo_ket_red"/>
    <property type="match status" value="1"/>
</dbReference>
<reference evidence="3 4" key="1">
    <citation type="submission" date="2020-07" db="EMBL/GenBank/DDBJ databases">
        <title>Genomic Encyclopedia of Type Strains, Phase IV (KMG-V): Genome sequencing to study the core and pangenomes of soil and plant-associated prokaryotes.</title>
        <authorList>
            <person name="Whitman W."/>
        </authorList>
    </citation>
    <scope>NUCLEOTIDE SEQUENCE [LARGE SCALE GENOMIC DNA]</scope>
    <source>
        <strain evidence="3 4">SAS40</strain>
    </source>
</reference>
<sequence length="390" mass="41146">MKRTPQRRDPDTRMTRADFLRFGVASAGAAVAGSLGLVPGTARASAASDAAARALNAATAVQSGRVDPPPLAKTPSIGANPASGATSSPPPSPDQAAAQSADATGAAPAKGQMQQRRIPSSGENLPVIGVGTWRTFDVGDRPQDRAPLAEVLQVLFDAGGSVIDSSPMYGASEKVTGDVLALMDGFTNEAHGRAFLATKVWTQGREAGITQMRESMRLLRDDKLDLMQIHNLVDWKVHLPTLRAWKAEGRIRYLGVTHYTASAHAQLEAVIKSEKLDFVQLNYALDDRAAAQRLLPLAADRGVAVIVNQPFGGGGLLRSLGSQSLPSWAGEIGCTSWAQLLLKFVLAHPAVTCAIPGTGKPDHMRDNVQAGVGPYPDIDMQARMIALLGK</sequence>
<evidence type="ECO:0000259" key="2">
    <source>
        <dbReference type="Pfam" id="PF00248"/>
    </source>
</evidence>
<dbReference type="SUPFAM" id="SSF51430">
    <property type="entry name" value="NAD(P)-linked oxidoreductase"/>
    <property type="match status" value="1"/>
</dbReference>
<dbReference type="InterPro" id="IPR036812">
    <property type="entry name" value="NAD(P)_OxRdtase_dom_sf"/>
</dbReference>
<feature type="compositionally biased region" description="Polar residues" evidence="1">
    <location>
        <begin position="112"/>
        <end position="123"/>
    </location>
</feature>
<evidence type="ECO:0000313" key="3">
    <source>
        <dbReference type="EMBL" id="NYE84839.1"/>
    </source>
</evidence>
<feature type="domain" description="NADP-dependent oxidoreductase" evidence="2">
    <location>
        <begin position="128"/>
        <end position="381"/>
    </location>
</feature>
<organism evidence="3 4">
    <name type="scientific">Pigmentiphaga litoralis</name>
    <dbReference type="NCBI Taxonomy" id="516702"/>
    <lineage>
        <taxon>Bacteria</taxon>
        <taxon>Pseudomonadati</taxon>
        <taxon>Pseudomonadota</taxon>
        <taxon>Betaproteobacteria</taxon>
        <taxon>Burkholderiales</taxon>
        <taxon>Alcaligenaceae</taxon>
        <taxon>Pigmentiphaga</taxon>
    </lineage>
</organism>
<protein>
    <submittedName>
        <fullName evidence="3">Diketogulonate reductase-like aldo/keto reductase</fullName>
    </submittedName>
</protein>
<accession>A0A7Y9LMC4</accession>